<dbReference type="InterPro" id="IPR001387">
    <property type="entry name" value="Cro/C1-type_HTH"/>
</dbReference>
<accession>A0A1V4STS6</accession>
<comment type="caution">
    <text evidence="2">The sequence shown here is derived from an EMBL/GenBank/DDBJ whole genome shotgun (WGS) entry which is preliminary data.</text>
</comment>
<dbReference type="EMBL" id="LTAY01000048">
    <property type="protein sequence ID" value="OPX47297.1"/>
    <property type="molecule type" value="Genomic_DNA"/>
</dbReference>
<dbReference type="SUPFAM" id="SSF47413">
    <property type="entry name" value="lambda repressor-like DNA-binding domains"/>
    <property type="match status" value="1"/>
</dbReference>
<evidence type="ECO:0000313" key="2">
    <source>
        <dbReference type="EMBL" id="OPX47297.1"/>
    </source>
</evidence>
<proteinExistence type="predicted"/>
<dbReference type="Pfam" id="PF01381">
    <property type="entry name" value="HTH_3"/>
    <property type="match status" value="1"/>
</dbReference>
<feature type="domain" description="HTH cro/C1-type" evidence="1">
    <location>
        <begin position="12"/>
        <end position="72"/>
    </location>
</feature>
<evidence type="ECO:0000259" key="1">
    <source>
        <dbReference type="PROSITE" id="PS50943"/>
    </source>
</evidence>
<dbReference type="RefSeq" id="WP_080023070.1">
    <property type="nucleotide sequence ID" value="NZ_LTAY01000048.1"/>
</dbReference>
<dbReference type="OrthoDB" id="1786948at2"/>
<dbReference type="CDD" id="cd00093">
    <property type="entry name" value="HTH_XRE"/>
    <property type="match status" value="1"/>
</dbReference>
<dbReference type="GO" id="GO:0003677">
    <property type="term" value="F:DNA binding"/>
    <property type="evidence" value="ECO:0007669"/>
    <property type="project" value="InterPro"/>
</dbReference>
<evidence type="ECO:0000313" key="3">
    <source>
        <dbReference type="Proteomes" id="UP000191448"/>
    </source>
</evidence>
<dbReference type="AlphaFoldDB" id="A0A1V4STS6"/>
<dbReference type="SMART" id="SM00530">
    <property type="entry name" value="HTH_XRE"/>
    <property type="match status" value="1"/>
</dbReference>
<name>A0A1V4STS6_9CLOT</name>
<reference evidence="2 3" key="1">
    <citation type="submission" date="2016-02" db="EMBL/GenBank/DDBJ databases">
        <title>Genome sequence of Clostridium thermobutyricum DSM 4928.</title>
        <authorList>
            <person name="Poehlein A."/>
            <person name="Daniel R."/>
        </authorList>
    </citation>
    <scope>NUCLEOTIDE SEQUENCE [LARGE SCALE GENOMIC DNA]</scope>
    <source>
        <strain evidence="2 3">DSM 4928</strain>
    </source>
</reference>
<gene>
    <name evidence="2" type="ORF">CLTHE_18600</name>
</gene>
<dbReference type="InterPro" id="IPR010982">
    <property type="entry name" value="Lambda_DNA-bd_dom_sf"/>
</dbReference>
<sequence length="140" mass="15573">MAISKENLGKLIKEARQNKGKLLNKKYTQAMLANDINKSKSYICDIELGRSYPSINTLKDIANACSLPISYFYDELQEPISSNSSNSNDIKELMSSILEQQGLMLNGEMLSEESKIALSSAIKLGLDYAEKMQAKVSKKN</sequence>
<dbReference type="PROSITE" id="PS50943">
    <property type="entry name" value="HTH_CROC1"/>
    <property type="match status" value="1"/>
</dbReference>
<organism evidence="2 3">
    <name type="scientific">Clostridium thermobutyricum DSM 4928</name>
    <dbReference type="NCBI Taxonomy" id="1121339"/>
    <lineage>
        <taxon>Bacteria</taxon>
        <taxon>Bacillati</taxon>
        <taxon>Bacillota</taxon>
        <taxon>Clostridia</taxon>
        <taxon>Eubacteriales</taxon>
        <taxon>Clostridiaceae</taxon>
        <taxon>Clostridium</taxon>
    </lineage>
</organism>
<protein>
    <submittedName>
        <fullName evidence="2">Helix-turn-helix domain protein</fullName>
    </submittedName>
</protein>
<dbReference type="Gene3D" id="1.10.260.40">
    <property type="entry name" value="lambda repressor-like DNA-binding domains"/>
    <property type="match status" value="1"/>
</dbReference>
<dbReference type="Proteomes" id="UP000191448">
    <property type="component" value="Unassembled WGS sequence"/>
</dbReference>